<keyword evidence="1" id="KW-0175">Coiled coil</keyword>
<evidence type="ECO:0000313" key="3">
    <source>
        <dbReference type="Proteomes" id="UP000184188"/>
    </source>
</evidence>
<dbReference type="GeneID" id="34615707"/>
<reference evidence="3" key="1">
    <citation type="journal article" date="2017" name="Genome Biol.">
        <title>Comparative genomics reveals high biological diversity and specific adaptations in the industrially and medically important fungal genus Aspergillus.</title>
        <authorList>
            <person name="de Vries R.P."/>
            <person name="Riley R."/>
            <person name="Wiebenga A."/>
            <person name="Aguilar-Osorio G."/>
            <person name="Amillis S."/>
            <person name="Uchima C.A."/>
            <person name="Anderluh G."/>
            <person name="Asadollahi M."/>
            <person name="Askin M."/>
            <person name="Barry K."/>
            <person name="Battaglia E."/>
            <person name="Bayram O."/>
            <person name="Benocci T."/>
            <person name="Braus-Stromeyer S.A."/>
            <person name="Caldana C."/>
            <person name="Canovas D."/>
            <person name="Cerqueira G.C."/>
            <person name="Chen F."/>
            <person name="Chen W."/>
            <person name="Choi C."/>
            <person name="Clum A."/>
            <person name="Dos Santos R.A."/>
            <person name="Damasio A.R."/>
            <person name="Diallinas G."/>
            <person name="Emri T."/>
            <person name="Fekete E."/>
            <person name="Flipphi M."/>
            <person name="Freyberg S."/>
            <person name="Gallo A."/>
            <person name="Gournas C."/>
            <person name="Habgood R."/>
            <person name="Hainaut M."/>
            <person name="Harispe M.L."/>
            <person name="Henrissat B."/>
            <person name="Hilden K.S."/>
            <person name="Hope R."/>
            <person name="Hossain A."/>
            <person name="Karabika E."/>
            <person name="Karaffa L."/>
            <person name="Karanyi Z."/>
            <person name="Krasevec N."/>
            <person name="Kuo A."/>
            <person name="Kusch H."/>
            <person name="LaButti K."/>
            <person name="Lagendijk E.L."/>
            <person name="Lapidus A."/>
            <person name="Levasseur A."/>
            <person name="Lindquist E."/>
            <person name="Lipzen A."/>
            <person name="Logrieco A.F."/>
            <person name="MacCabe A."/>
            <person name="Maekelae M.R."/>
            <person name="Malavazi I."/>
            <person name="Melin P."/>
            <person name="Meyer V."/>
            <person name="Mielnichuk N."/>
            <person name="Miskei M."/>
            <person name="Molnar A.P."/>
            <person name="Mule G."/>
            <person name="Ngan C.Y."/>
            <person name="Orejas M."/>
            <person name="Orosz E."/>
            <person name="Ouedraogo J.P."/>
            <person name="Overkamp K.M."/>
            <person name="Park H.-S."/>
            <person name="Perrone G."/>
            <person name="Piumi F."/>
            <person name="Punt P.J."/>
            <person name="Ram A.F."/>
            <person name="Ramon A."/>
            <person name="Rauscher S."/>
            <person name="Record E."/>
            <person name="Riano-Pachon D.M."/>
            <person name="Robert V."/>
            <person name="Roehrig J."/>
            <person name="Ruller R."/>
            <person name="Salamov A."/>
            <person name="Salih N.S."/>
            <person name="Samson R.A."/>
            <person name="Sandor E."/>
            <person name="Sanguinetti M."/>
            <person name="Schuetze T."/>
            <person name="Sepcic K."/>
            <person name="Shelest E."/>
            <person name="Sherlock G."/>
            <person name="Sophianopoulou V."/>
            <person name="Squina F.M."/>
            <person name="Sun H."/>
            <person name="Susca A."/>
            <person name="Todd R.B."/>
            <person name="Tsang A."/>
            <person name="Unkles S.E."/>
            <person name="van de Wiele N."/>
            <person name="van Rossen-Uffink D."/>
            <person name="Oliveira J.V."/>
            <person name="Vesth T.C."/>
            <person name="Visser J."/>
            <person name="Yu J.-H."/>
            <person name="Zhou M."/>
            <person name="Andersen M.R."/>
            <person name="Archer D.B."/>
            <person name="Baker S.E."/>
            <person name="Benoit I."/>
            <person name="Brakhage A.A."/>
            <person name="Braus G.H."/>
            <person name="Fischer R."/>
            <person name="Frisvad J.C."/>
            <person name="Goldman G.H."/>
            <person name="Houbraken J."/>
            <person name="Oakley B."/>
            <person name="Pocsi I."/>
            <person name="Scazzocchio C."/>
            <person name="Seiboth B."/>
            <person name="vanKuyk P.A."/>
            <person name="Wortman J."/>
            <person name="Dyer P.S."/>
            <person name="Grigoriev I.V."/>
        </authorList>
    </citation>
    <scope>NUCLEOTIDE SEQUENCE [LARGE SCALE GENOMIC DNA]</scope>
    <source>
        <strain evidence="3">CBS 506.65</strain>
    </source>
</reference>
<organism evidence="2 3">
    <name type="scientific">Penicilliopsis zonata CBS 506.65</name>
    <dbReference type="NCBI Taxonomy" id="1073090"/>
    <lineage>
        <taxon>Eukaryota</taxon>
        <taxon>Fungi</taxon>
        <taxon>Dikarya</taxon>
        <taxon>Ascomycota</taxon>
        <taxon>Pezizomycotina</taxon>
        <taxon>Eurotiomycetes</taxon>
        <taxon>Eurotiomycetidae</taxon>
        <taxon>Eurotiales</taxon>
        <taxon>Aspergillaceae</taxon>
        <taxon>Penicilliopsis</taxon>
    </lineage>
</organism>
<dbReference type="VEuPathDB" id="FungiDB:ASPZODRAFT_64544"/>
<sequence>AIFIFAFKTYDPPTHLEMKLLSVVIAVLAASSVQAAALQKWCWQPGQGCYMLKRAADATGEVKRSAEALAEAMAAASPDALQKWCWQPGQGCEKIKRAASAVDEVKRTADALAEAFAAMDEEE</sequence>
<dbReference type="EMBL" id="KV878340">
    <property type="protein sequence ID" value="OJJ47425.1"/>
    <property type="molecule type" value="Genomic_DNA"/>
</dbReference>
<gene>
    <name evidence="2" type="ORF">ASPZODRAFT_64544</name>
</gene>
<protein>
    <recommendedName>
        <fullName evidence="4">Mating alpha-pheromone PpgA</fullName>
    </recommendedName>
</protein>
<evidence type="ECO:0008006" key="4">
    <source>
        <dbReference type="Google" id="ProtNLM"/>
    </source>
</evidence>
<dbReference type="RefSeq" id="XP_022581935.1">
    <property type="nucleotide sequence ID" value="XM_022729243.1"/>
</dbReference>
<feature type="non-terminal residue" evidence="2">
    <location>
        <position position="1"/>
    </location>
</feature>
<dbReference type="Proteomes" id="UP000184188">
    <property type="component" value="Unassembled WGS sequence"/>
</dbReference>
<feature type="coiled-coil region" evidence="1">
    <location>
        <begin position="95"/>
        <end position="122"/>
    </location>
</feature>
<keyword evidence="3" id="KW-1185">Reference proteome</keyword>
<dbReference type="AlphaFoldDB" id="A0A1L9SJU3"/>
<dbReference type="STRING" id="1073090.A0A1L9SJU3"/>
<name>A0A1L9SJU3_9EURO</name>
<evidence type="ECO:0000313" key="2">
    <source>
        <dbReference type="EMBL" id="OJJ47425.1"/>
    </source>
</evidence>
<proteinExistence type="predicted"/>
<accession>A0A1L9SJU3</accession>
<evidence type="ECO:0000256" key="1">
    <source>
        <dbReference type="SAM" id="Coils"/>
    </source>
</evidence>